<gene>
    <name evidence="2" type="ORF">RR46_03888</name>
</gene>
<dbReference type="AlphaFoldDB" id="A0A194Q2F9"/>
<dbReference type="EMBL" id="KQ459579">
    <property type="protein sequence ID" value="KPI99523.1"/>
    <property type="molecule type" value="Genomic_DNA"/>
</dbReference>
<name>A0A194Q2F9_PAPXU</name>
<sequence>MYYRLQYILTQNQETRRSSQLTAPIESSKIKIRNKPISRQDVSLRREDDRTEPRTSAGHDRDDADRSEYDNIPGTDCPACVEKGLTCIGRCPAERFKRE</sequence>
<feature type="compositionally biased region" description="Polar residues" evidence="1">
    <location>
        <begin position="13"/>
        <end position="22"/>
    </location>
</feature>
<evidence type="ECO:0000256" key="1">
    <source>
        <dbReference type="SAM" id="MobiDB-lite"/>
    </source>
</evidence>
<evidence type="ECO:0000313" key="3">
    <source>
        <dbReference type="Proteomes" id="UP000053268"/>
    </source>
</evidence>
<feature type="compositionally biased region" description="Basic and acidic residues" evidence="1">
    <location>
        <begin position="42"/>
        <end position="69"/>
    </location>
</feature>
<organism evidence="2 3">
    <name type="scientific">Papilio xuthus</name>
    <name type="common">Asian swallowtail butterfly</name>
    <dbReference type="NCBI Taxonomy" id="66420"/>
    <lineage>
        <taxon>Eukaryota</taxon>
        <taxon>Metazoa</taxon>
        <taxon>Ecdysozoa</taxon>
        <taxon>Arthropoda</taxon>
        <taxon>Hexapoda</taxon>
        <taxon>Insecta</taxon>
        <taxon>Pterygota</taxon>
        <taxon>Neoptera</taxon>
        <taxon>Endopterygota</taxon>
        <taxon>Lepidoptera</taxon>
        <taxon>Glossata</taxon>
        <taxon>Ditrysia</taxon>
        <taxon>Papilionoidea</taxon>
        <taxon>Papilionidae</taxon>
        <taxon>Papilioninae</taxon>
        <taxon>Papilio</taxon>
    </lineage>
</organism>
<keyword evidence="3" id="KW-1185">Reference proteome</keyword>
<dbReference type="Proteomes" id="UP000053268">
    <property type="component" value="Unassembled WGS sequence"/>
</dbReference>
<reference evidence="2 3" key="1">
    <citation type="journal article" date="2015" name="Nat. Commun.">
        <title>Outbred genome sequencing and CRISPR/Cas9 gene editing in butterflies.</title>
        <authorList>
            <person name="Li X."/>
            <person name="Fan D."/>
            <person name="Zhang W."/>
            <person name="Liu G."/>
            <person name="Zhang L."/>
            <person name="Zhao L."/>
            <person name="Fang X."/>
            <person name="Chen L."/>
            <person name="Dong Y."/>
            <person name="Chen Y."/>
            <person name="Ding Y."/>
            <person name="Zhao R."/>
            <person name="Feng M."/>
            <person name="Zhu Y."/>
            <person name="Feng Y."/>
            <person name="Jiang X."/>
            <person name="Zhu D."/>
            <person name="Xiang H."/>
            <person name="Feng X."/>
            <person name="Li S."/>
            <person name="Wang J."/>
            <person name="Zhang G."/>
            <person name="Kronforst M.R."/>
            <person name="Wang W."/>
        </authorList>
    </citation>
    <scope>NUCLEOTIDE SEQUENCE [LARGE SCALE GENOMIC DNA]</scope>
    <source>
        <strain evidence="2">Ya'a_city_454_Px</strain>
        <tissue evidence="2">Whole body</tissue>
    </source>
</reference>
<proteinExistence type="predicted"/>
<feature type="region of interest" description="Disordered" evidence="1">
    <location>
        <begin position="13"/>
        <end position="76"/>
    </location>
</feature>
<evidence type="ECO:0000313" key="2">
    <source>
        <dbReference type="EMBL" id="KPI99523.1"/>
    </source>
</evidence>
<protein>
    <submittedName>
        <fullName evidence="2">Uncharacterized protein</fullName>
    </submittedName>
</protein>
<accession>A0A194Q2F9</accession>